<sequence length="149" mass="16627">MMHLYSLFAALALWLCAAVAFPDENPDDPVLEGRIKVWLFAYPAYFKGVLVDAYKDECTSLDNNLIDGQVNSFLVGGPDVETVMSRTDTWYCVFYDTYDCSGEDEDMLISPQGINNLNSVGWASQLHSLMCHVEQLDDDSDGEGDGDYD</sequence>
<feature type="signal peptide" evidence="1">
    <location>
        <begin position="1"/>
        <end position="20"/>
    </location>
</feature>
<feature type="chain" id="PRO_5040173603" evidence="1">
    <location>
        <begin position="21"/>
        <end position="149"/>
    </location>
</feature>
<comment type="caution">
    <text evidence="2">The sequence shown here is derived from an EMBL/GenBank/DDBJ whole genome shotgun (WGS) entry which is preliminary data.</text>
</comment>
<dbReference type="OrthoDB" id="3774233at2759"/>
<accession>A0A9P4QLE1</accession>
<dbReference type="AlphaFoldDB" id="A0A9P4QLE1"/>
<evidence type="ECO:0000313" key="3">
    <source>
        <dbReference type="Proteomes" id="UP000799444"/>
    </source>
</evidence>
<reference evidence="2" key="1">
    <citation type="journal article" date="2020" name="Stud. Mycol.">
        <title>101 Dothideomycetes genomes: a test case for predicting lifestyles and emergence of pathogens.</title>
        <authorList>
            <person name="Haridas S."/>
            <person name="Albert R."/>
            <person name="Binder M."/>
            <person name="Bloem J."/>
            <person name="Labutti K."/>
            <person name="Salamov A."/>
            <person name="Andreopoulos B."/>
            <person name="Baker S."/>
            <person name="Barry K."/>
            <person name="Bills G."/>
            <person name="Bluhm B."/>
            <person name="Cannon C."/>
            <person name="Castanera R."/>
            <person name="Culley D."/>
            <person name="Daum C."/>
            <person name="Ezra D."/>
            <person name="Gonzalez J."/>
            <person name="Henrissat B."/>
            <person name="Kuo A."/>
            <person name="Liang C."/>
            <person name="Lipzen A."/>
            <person name="Lutzoni F."/>
            <person name="Magnuson J."/>
            <person name="Mondo S."/>
            <person name="Nolan M."/>
            <person name="Ohm R."/>
            <person name="Pangilinan J."/>
            <person name="Park H.-J."/>
            <person name="Ramirez L."/>
            <person name="Alfaro M."/>
            <person name="Sun H."/>
            <person name="Tritt A."/>
            <person name="Yoshinaga Y."/>
            <person name="Zwiers L.-H."/>
            <person name="Turgeon B."/>
            <person name="Goodwin S."/>
            <person name="Spatafora J."/>
            <person name="Crous P."/>
            <person name="Grigoriev I."/>
        </authorList>
    </citation>
    <scope>NUCLEOTIDE SEQUENCE</scope>
    <source>
        <strain evidence="2">CBS 125425</strain>
    </source>
</reference>
<dbReference type="Proteomes" id="UP000799444">
    <property type="component" value="Unassembled WGS sequence"/>
</dbReference>
<evidence type="ECO:0000256" key="1">
    <source>
        <dbReference type="SAM" id="SignalP"/>
    </source>
</evidence>
<gene>
    <name evidence="2" type="ORF">EJ04DRAFT_517516</name>
</gene>
<keyword evidence="1" id="KW-0732">Signal</keyword>
<dbReference type="EMBL" id="ML996362">
    <property type="protein sequence ID" value="KAF2727026.1"/>
    <property type="molecule type" value="Genomic_DNA"/>
</dbReference>
<proteinExistence type="predicted"/>
<organism evidence="2 3">
    <name type="scientific">Polyplosphaeria fusca</name>
    <dbReference type="NCBI Taxonomy" id="682080"/>
    <lineage>
        <taxon>Eukaryota</taxon>
        <taxon>Fungi</taxon>
        <taxon>Dikarya</taxon>
        <taxon>Ascomycota</taxon>
        <taxon>Pezizomycotina</taxon>
        <taxon>Dothideomycetes</taxon>
        <taxon>Pleosporomycetidae</taxon>
        <taxon>Pleosporales</taxon>
        <taxon>Tetraplosphaeriaceae</taxon>
        <taxon>Polyplosphaeria</taxon>
    </lineage>
</organism>
<protein>
    <submittedName>
        <fullName evidence="2">Uncharacterized protein</fullName>
    </submittedName>
</protein>
<name>A0A9P4QLE1_9PLEO</name>
<keyword evidence="3" id="KW-1185">Reference proteome</keyword>
<evidence type="ECO:0000313" key="2">
    <source>
        <dbReference type="EMBL" id="KAF2727026.1"/>
    </source>
</evidence>